<gene>
    <name evidence="1" type="ORF">GMARGA_LOCUS7155</name>
</gene>
<proteinExistence type="predicted"/>
<accession>A0ABN7UIN9</accession>
<reference evidence="1 2" key="1">
    <citation type="submission" date="2021-06" db="EMBL/GenBank/DDBJ databases">
        <authorList>
            <person name="Kallberg Y."/>
            <person name="Tangrot J."/>
            <person name="Rosling A."/>
        </authorList>
    </citation>
    <scope>NUCLEOTIDE SEQUENCE [LARGE SCALE GENOMIC DNA]</scope>
    <source>
        <strain evidence="1 2">120-4 pot B 10/14</strain>
    </source>
</reference>
<protein>
    <submittedName>
        <fullName evidence="1">44139_t:CDS:1</fullName>
    </submittedName>
</protein>
<dbReference type="Proteomes" id="UP000789901">
    <property type="component" value="Unassembled WGS sequence"/>
</dbReference>
<dbReference type="EMBL" id="CAJVQB010003396">
    <property type="protein sequence ID" value="CAG8606802.1"/>
    <property type="molecule type" value="Genomic_DNA"/>
</dbReference>
<comment type="caution">
    <text evidence="1">The sequence shown here is derived from an EMBL/GenBank/DDBJ whole genome shotgun (WGS) entry which is preliminary data.</text>
</comment>
<evidence type="ECO:0000313" key="1">
    <source>
        <dbReference type="EMBL" id="CAG8606802.1"/>
    </source>
</evidence>
<name>A0ABN7UIN9_GIGMA</name>
<organism evidence="1 2">
    <name type="scientific">Gigaspora margarita</name>
    <dbReference type="NCBI Taxonomy" id="4874"/>
    <lineage>
        <taxon>Eukaryota</taxon>
        <taxon>Fungi</taxon>
        <taxon>Fungi incertae sedis</taxon>
        <taxon>Mucoromycota</taxon>
        <taxon>Glomeromycotina</taxon>
        <taxon>Glomeromycetes</taxon>
        <taxon>Diversisporales</taxon>
        <taxon>Gigasporaceae</taxon>
        <taxon>Gigaspora</taxon>
    </lineage>
</organism>
<evidence type="ECO:0000313" key="2">
    <source>
        <dbReference type="Proteomes" id="UP000789901"/>
    </source>
</evidence>
<keyword evidence="2" id="KW-1185">Reference proteome</keyword>
<sequence length="69" mass="7948">MDQQRGTDKRKLSSRKGANRELYCKVTWQVEAEEWQAAEKNFIIALTQIAAIAKKRTKIGVIIQESKLE</sequence>